<accession>Q1N5W3</accession>
<proteinExistence type="predicted"/>
<reference evidence="3 4" key="1">
    <citation type="submission" date="2006-03" db="EMBL/GenBank/DDBJ databases">
        <authorList>
            <person name="Pinhassi J."/>
            <person name="Pedros-Alio C."/>
            <person name="Ferriera S."/>
            <person name="Johnson J."/>
            <person name="Kravitz S."/>
            <person name="Halpern A."/>
            <person name="Remington K."/>
            <person name="Beeson K."/>
            <person name="Tran B."/>
            <person name="Rogers Y.-H."/>
            <person name="Friedman R."/>
            <person name="Venter J.C."/>
        </authorList>
    </citation>
    <scope>NUCLEOTIDE SEQUENCE [LARGE SCALE GENOMIC DNA]</scope>
    <source>
        <strain evidence="3 4">RED65</strain>
    </source>
</reference>
<evidence type="ECO:0000256" key="1">
    <source>
        <dbReference type="SAM" id="Coils"/>
    </source>
</evidence>
<dbReference type="HOGENOM" id="CLU_2178675_0_0_6"/>
<feature type="region of interest" description="Disordered" evidence="2">
    <location>
        <begin position="79"/>
        <end position="109"/>
    </location>
</feature>
<dbReference type="AlphaFoldDB" id="Q1N5W3"/>
<evidence type="ECO:0000313" key="4">
    <source>
        <dbReference type="Proteomes" id="UP000004263"/>
    </source>
</evidence>
<feature type="coiled-coil region" evidence="1">
    <location>
        <begin position="3"/>
        <end position="37"/>
    </location>
</feature>
<keyword evidence="4" id="KW-1185">Reference proteome</keyword>
<comment type="caution">
    <text evidence="3">The sequence shown here is derived from an EMBL/GenBank/DDBJ whole genome shotgun (WGS) entry which is preliminary data.</text>
</comment>
<sequence>MGKKRIKKLQAQVEEAREALRELEEKTERKILKAQHKQLDKLDPNKVEGKKESLLDVGEEAFQELKELSDSLINRIKSAIRRQDEEDKKEEDQQEKLEEKEKPEEKQDK</sequence>
<keyword evidence="1" id="KW-0175">Coiled coil</keyword>
<feature type="compositionally biased region" description="Basic and acidic residues" evidence="2">
    <location>
        <begin position="81"/>
        <end position="109"/>
    </location>
</feature>
<protein>
    <submittedName>
        <fullName evidence="3">Uncharacterized protein</fullName>
    </submittedName>
</protein>
<name>Q1N5W3_9GAMM</name>
<dbReference type="RefSeq" id="WP_007017250.1">
    <property type="nucleotide sequence ID" value="NZ_CH724113.1"/>
</dbReference>
<dbReference type="EMBL" id="AAQH01000001">
    <property type="protein sequence ID" value="EAT13829.1"/>
    <property type="molecule type" value="Genomic_DNA"/>
</dbReference>
<gene>
    <name evidence="3" type="ORF">RED65_10564</name>
</gene>
<organism evidence="3 4">
    <name type="scientific">Bermanella marisrubri</name>
    <dbReference type="NCBI Taxonomy" id="207949"/>
    <lineage>
        <taxon>Bacteria</taxon>
        <taxon>Pseudomonadati</taxon>
        <taxon>Pseudomonadota</taxon>
        <taxon>Gammaproteobacteria</taxon>
        <taxon>Oceanospirillales</taxon>
        <taxon>Oceanospirillaceae</taxon>
        <taxon>Bermanella</taxon>
    </lineage>
</organism>
<evidence type="ECO:0000313" key="3">
    <source>
        <dbReference type="EMBL" id="EAT13829.1"/>
    </source>
</evidence>
<dbReference type="Proteomes" id="UP000004263">
    <property type="component" value="Unassembled WGS sequence"/>
</dbReference>
<evidence type="ECO:0000256" key="2">
    <source>
        <dbReference type="SAM" id="MobiDB-lite"/>
    </source>
</evidence>